<name>A0ABX0UFB2_9FLAO</name>
<dbReference type="Proteomes" id="UP000745859">
    <property type="component" value="Unassembled WGS sequence"/>
</dbReference>
<comment type="caution">
    <text evidence="1">The sequence shown here is derived from an EMBL/GenBank/DDBJ whole genome shotgun (WGS) entry which is preliminary data.</text>
</comment>
<reference evidence="1 2" key="1">
    <citation type="submission" date="2020-03" db="EMBL/GenBank/DDBJ databases">
        <title>Genomic Encyclopedia of Type Strains, Phase IV (KMG-IV): sequencing the most valuable type-strain genomes for metagenomic binning, comparative biology and taxonomic classification.</title>
        <authorList>
            <person name="Goeker M."/>
        </authorList>
    </citation>
    <scope>NUCLEOTIDE SEQUENCE [LARGE SCALE GENOMIC DNA]</scope>
    <source>
        <strain evidence="1 2">DSM 101599</strain>
    </source>
</reference>
<gene>
    <name evidence="1" type="ORF">FHR24_002599</name>
</gene>
<accession>A0ABX0UFB2</accession>
<evidence type="ECO:0000313" key="1">
    <source>
        <dbReference type="EMBL" id="NIJ46121.1"/>
    </source>
</evidence>
<protein>
    <submittedName>
        <fullName evidence="1">Uncharacterized protein</fullName>
    </submittedName>
</protein>
<dbReference type="RefSeq" id="WP_208412354.1">
    <property type="nucleotide sequence ID" value="NZ_JAASQL010000004.1"/>
</dbReference>
<organism evidence="1 2">
    <name type="scientific">Wenyingzhuangia heitensis</name>
    <dbReference type="NCBI Taxonomy" id="1487859"/>
    <lineage>
        <taxon>Bacteria</taxon>
        <taxon>Pseudomonadati</taxon>
        <taxon>Bacteroidota</taxon>
        <taxon>Flavobacteriia</taxon>
        <taxon>Flavobacteriales</taxon>
        <taxon>Flavobacteriaceae</taxon>
        <taxon>Wenyingzhuangia</taxon>
    </lineage>
</organism>
<proteinExistence type="predicted"/>
<dbReference type="PROSITE" id="PS51257">
    <property type="entry name" value="PROKAR_LIPOPROTEIN"/>
    <property type="match status" value="1"/>
</dbReference>
<dbReference type="EMBL" id="JAASQL010000004">
    <property type="protein sequence ID" value="NIJ46121.1"/>
    <property type="molecule type" value="Genomic_DNA"/>
</dbReference>
<evidence type="ECO:0000313" key="2">
    <source>
        <dbReference type="Proteomes" id="UP000745859"/>
    </source>
</evidence>
<sequence length="599" mass="64437">MKNFTHRIGMQSLVISGLCLSLLGCSESFDTSFFEKEINDPSLAVGLKIGYSEYTATELFEEIGDDIEVGTTDDNGKSLVSFTYTESLNSANNSDFVSVDDQSFEGDFDLLASSGLVGQAPYVTGTVAGDEVQDSFKDIKSLTLDSDLTAADFSAGTFTITLETTTEAQTVVEFTIPSFKRKPVIGTGSYNRTFTLNNNSGADEASITVDLNNYDLDFTYDALDPDSNTGVNNVAVLLDATVTFENGDIVSSTDNLKYTITLTNSKVKTAKGDFKDASFNVDSQTFDLDFFKEIGEGNITFENPILKLTANSGYGFPIGLTLEDIKSSKPDPNDANAEILTNLIITDATPLDDNIEPITGGTGNYAIIDDAATNGETKESIIILNKDNSNLDDLLNGKPTKFKLDVTAGANPNSTTVNTNFFDVANTLAVDVVVELPLYVTFENLTFSPDPFEFDSEDIEDIEENVSSLSLNVHTKNSIPLSGTVTLDFLESNGNIAFSKPASLMNAAPVDANGLSTYIIDANGDLKEGTTVVKPTETIVDFTKEEISALTNVTDIQAVIKFNTTNSAAAKIQSTDKVRLDLSLIGDFTVSEDEDDDNN</sequence>
<keyword evidence="2" id="KW-1185">Reference proteome</keyword>